<dbReference type="Proteomes" id="UP000315783">
    <property type="component" value="Unassembled WGS sequence"/>
</dbReference>
<comment type="caution">
    <text evidence="1">The sequence shown here is derived from an EMBL/GenBank/DDBJ whole genome shotgun (WGS) entry which is preliminary data.</text>
</comment>
<gene>
    <name evidence="1" type="ORF">IF1G_11367</name>
</gene>
<accession>A0A545UKI0</accession>
<keyword evidence="2" id="KW-1185">Reference proteome</keyword>
<proteinExistence type="predicted"/>
<name>A0A545UKI0_9HYPO</name>
<dbReference type="EMBL" id="SPUK01000050">
    <property type="protein sequence ID" value="TQV89969.1"/>
    <property type="molecule type" value="Genomic_DNA"/>
</dbReference>
<evidence type="ECO:0000313" key="2">
    <source>
        <dbReference type="Proteomes" id="UP000315783"/>
    </source>
</evidence>
<reference evidence="1 2" key="1">
    <citation type="journal article" date="2019" name="Appl. Microbiol. Biotechnol.">
        <title>Genome sequence of Isaria javanica and comparative genome analysis insights into family S53 peptidase evolution in fungal entomopathogens.</title>
        <authorList>
            <person name="Lin R."/>
            <person name="Zhang X."/>
            <person name="Xin B."/>
            <person name="Zou M."/>
            <person name="Gao Y."/>
            <person name="Qin F."/>
            <person name="Hu Q."/>
            <person name="Xie B."/>
            <person name="Cheng X."/>
        </authorList>
    </citation>
    <scope>NUCLEOTIDE SEQUENCE [LARGE SCALE GENOMIC DNA]</scope>
    <source>
        <strain evidence="1 2">IJ1G</strain>
    </source>
</reference>
<organism evidence="1 2">
    <name type="scientific">Cordyceps javanica</name>
    <dbReference type="NCBI Taxonomy" id="43265"/>
    <lineage>
        <taxon>Eukaryota</taxon>
        <taxon>Fungi</taxon>
        <taxon>Dikarya</taxon>
        <taxon>Ascomycota</taxon>
        <taxon>Pezizomycotina</taxon>
        <taxon>Sordariomycetes</taxon>
        <taxon>Hypocreomycetidae</taxon>
        <taxon>Hypocreales</taxon>
        <taxon>Cordycipitaceae</taxon>
        <taxon>Cordyceps</taxon>
    </lineage>
</organism>
<sequence length="706" mass="78237">MLSGFWNKEKKYYRCLWTSDPSAYLFYAVARVGPDGSHRPVAVASWPGKTRSSSSSSSVAGPLAFREARACLRLVTIFSATGNRVAVEAELGLATVLYADEATRQDVDGLVVFPVLSTCLLVGLGFDASHDACFDPQLEPLHRAYQDASPEYGAGILDITNLDNVRVGILAFPIHRMGTVALHPRQWWDTFESPQPNAGPVPVVDEQRPRVPKTLEQYLRAFQYASWVSQSDQQKRLRAEVQAVNGVEEGAADYIWPASNDARRSPMRQRSFWSRREAKATDTKASPTQNGPFWSGQGEAKLLIDQVVTLDEPTLQPQRDMRTLHYILTGELSNRSGNAEACSATAKLLRWSYAGVEHLNWTLFRKLSYQEAALALESPELAGAASLSICVDRMEGDLEALLRALCQQRNLQHICFLQDPKRVDDDATALVFLSMANTPAYAPLLCRDCTFTCAYSSPLRLRFWLPVAGPVLPSEAFPLLQILSLTSDGRVGPLPAEAASVPLNPTGDASIECWSKPRDLHATSWTLLVSCERIYGADQFCQTRPAVRYAFVKARRDIIMASGDVGHKKPDPDDIQVCELVGFLAETAPHVDAAAINAILHRTSARIAFKVCSRHHSRDDPPPLECYDEKEAFALPLEFLNDAVHVRDCLRFAMQQPPAPKWYPELLEGLQLSKSLPPHRTAPTFAAWGDRLTEEQLEAQARALLV</sequence>
<dbReference type="AlphaFoldDB" id="A0A545UKI0"/>
<protein>
    <submittedName>
        <fullName evidence="1">Uncharacterized protein</fullName>
    </submittedName>
</protein>
<evidence type="ECO:0000313" key="1">
    <source>
        <dbReference type="EMBL" id="TQV89969.1"/>
    </source>
</evidence>
<dbReference type="STRING" id="43265.A0A545UKI0"/>